<comment type="caution">
    <text evidence="3">The sequence shown here is derived from an EMBL/GenBank/DDBJ whole genome shotgun (WGS) entry which is preliminary data.</text>
</comment>
<evidence type="ECO:0000313" key="3">
    <source>
        <dbReference type="EMBL" id="MCJ2379089.1"/>
    </source>
</evidence>
<evidence type="ECO:0000256" key="2">
    <source>
        <dbReference type="SAM" id="Phobius"/>
    </source>
</evidence>
<organism evidence="3 4">
    <name type="scientific">Parabacteroides faecalis</name>
    <dbReference type="NCBI Taxonomy" id="2924040"/>
    <lineage>
        <taxon>Bacteria</taxon>
        <taxon>Pseudomonadati</taxon>
        <taxon>Bacteroidota</taxon>
        <taxon>Bacteroidia</taxon>
        <taxon>Bacteroidales</taxon>
        <taxon>Tannerellaceae</taxon>
        <taxon>Parabacteroides</taxon>
    </lineage>
</organism>
<evidence type="ECO:0000313" key="4">
    <source>
        <dbReference type="Proteomes" id="UP001165444"/>
    </source>
</evidence>
<keyword evidence="4" id="KW-1185">Reference proteome</keyword>
<evidence type="ECO:0000256" key="1">
    <source>
        <dbReference type="SAM" id="MobiDB-lite"/>
    </source>
</evidence>
<dbReference type="RefSeq" id="WP_243322919.1">
    <property type="nucleotide sequence ID" value="NZ_JAKZMM010000001.1"/>
</dbReference>
<gene>
    <name evidence="3" type="ORF">MUN53_00375</name>
</gene>
<keyword evidence="2" id="KW-0472">Membrane</keyword>
<dbReference type="Proteomes" id="UP001165444">
    <property type="component" value="Unassembled WGS sequence"/>
</dbReference>
<accession>A0ABT0BWH9</accession>
<keyword evidence="2" id="KW-1133">Transmembrane helix</keyword>
<protein>
    <recommendedName>
        <fullName evidence="5">Cell wall anchor protein</fullName>
    </recommendedName>
</protein>
<dbReference type="EMBL" id="JAKZMM010000001">
    <property type="protein sequence ID" value="MCJ2379089.1"/>
    <property type="molecule type" value="Genomic_DNA"/>
</dbReference>
<sequence>MNVLNKTILVFSMAAGLVGGKIQAQQSLIDVKIDSAAILIGEQTKLHLSVTADKDRPVQIVIPADTLMRGVEVLEISKPDSSVIENNRLLIKQDLLITSFDSALYLLPPLKVIDGADTVYSNQVALKVSTVPVNVDKPEEFYDIKDVWKPPFVWADYYPIIYGVLLGLLLLCIIIYVIKRLKNRKSILPFSEPAEPKLPPFEQAMKELDALKEKKLWQQGLNKEYYTALTETLRRYIVDRFGVNAMEMTSGEILDILRGVKEAAPVYDKLQQILGLADFVKFAKLHPLPDENDRSMTNAYLFVTETKPEEVIPEKETSEATGGEEEKQSETNDSKIKE</sequence>
<keyword evidence="2" id="KW-0812">Transmembrane</keyword>
<feature type="region of interest" description="Disordered" evidence="1">
    <location>
        <begin position="307"/>
        <end position="338"/>
    </location>
</feature>
<proteinExistence type="predicted"/>
<feature type="transmembrane region" description="Helical" evidence="2">
    <location>
        <begin position="157"/>
        <end position="178"/>
    </location>
</feature>
<evidence type="ECO:0008006" key="5">
    <source>
        <dbReference type="Google" id="ProtNLM"/>
    </source>
</evidence>
<name>A0ABT0BWH9_9BACT</name>
<reference evidence="3 4" key="1">
    <citation type="submission" date="2022-03" db="EMBL/GenBank/DDBJ databases">
        <title>Parabacteroides sp. nov. isolated from swine feces.</title>
        <authorList>
            <person name="Bak J.E."/>
        </authorList>
    </citation>
    <scope>NUCLEOTIDE SEQUENCE [LARGE SCALE GENOMIC DNA]</scope>
    <source>
        <strain evidence="3 4">AGMB00274</strain>
    </source>
</reference>